<dbReference type="SUPFAM" id="SSF55194">
    <property type="entry name" value="Ribosome recycling factor, RRF"/>
    <property type="match status" value="1"/>
</dbReference>
<protein>
    <recommendedName>
        <fullName evidence="5">Ribosome-recycling factor</fullName>
        <shortName evidence="5">RRF</shortName>
    </recommendedName>
    <alternativeName>
        <fullName evidence="5">Ribosome-releasing factor</fullName>
    </alternativeName>
</protein>
<dbReference type="AlphaFoldDB" id="A0A2M7RFI2"/>
<comment type="function">
    <text evidence="5">Responsible for the release of ribosomes from messenger RNA at the termination of protein biosynthesis. May increase the efficiency of translation by recycling ribosomes from one round of translation to another.</text>
</comment>
<name>A0A2M7RFI2_9BACT</name>
<dbReference type="FunFam" id="1.10.132.20:FF:000001">
    <property type="entry name" value="Ribosome-recycling factor"/>
    <property type="match status" value="1"/>
</dbReference>
<comment type="subcellular location">
    <subcellularLocation>
        <location evidence="1 5">Cytoplasm</location>
    </subcellularLocation>
</comment>
<organism evidence="7 8">
    <name type="scientific">Candidatus Kerfeldbacteria bacterium CG_4_10_14_0_8_um_filter_42_10</name>
    <dbReference type="NCBI Taxonomy" id="2014248"/>
    <lineage>
        <taxon>Bacteria</taxon>
        <taxon>Candidatus Kerfeldiibacteriota</taxon>
    </lineage>
</organism>
<dbReference type="EMBL" id="PFMD01000079">
    <property type="protein sequence ID" value="PIY95513.1"/>
    <property type="molecule type" value="Genomic_DNA"/>
</dbReference>
<dbReference type="FunFam" id="3.30.1360.40:FF:000001">
    <property type="entry name" value="Ribosome-recycling factor"/>
    <property type="match status" value="1"/>
</dbReference>
<feature type="domain" description="Ribosome recycling factor" evidence="6">
    <location>
        <begin position="21"/>
        <end position="181"/>
    </location>
</feature>
<dbReference type="InterPro" id="IPR002661">
    <property type="entry name" value="Ribosome_recyc_fac"/>
</dbReference>
<dbReference type="PANTHER" id="PTHR20982:SF3">
    <property type="entry name" value="MITOCHONDRIAL RIBOSOME RECYCLING FACTOR PSEUDO 1"/>
    <property type="match status" value="1"/>
</dbReference>
<comment type="similarity">
    <text evidence="2 5">Belongs to the RRF family.</text>
</comment>
<sequence>MANLDEFKSKSEKAIEHLKLGLSQIRTGRATPTLVESIKVSCYGSESPLVQLATITTPDPTTLLIQPWDKSIAKDIEKSIQKSNLGIQPVNEGQQIRINIPPLTEEKRKELIKIVNERIEETKVAIRNVREGILKDMKNQEKEGLISEDDLFSFQKELQKEIDAVMKNLEEIYAKKEKEILTV</sequence>
<dbReference type="NCBIfam" id="TIGR00496">
    <property type="entry name" value="frr"/>
    <property type="match status" value="1"/>
</dbReference>
<gene>
    <name evidence="5" type="primary">frr</name>
    <name evidence="7" type="ORF">COY66_06635</name>
</gene>
<dbReference type="InterPro" id="IPR036191">
    <property type="entry name" value="RRF_sf"/>
</dbReference>
<dbReference type="Pfam" id="PF01765">
    <property type="entry name" value="RRF"/>
    <property type="match status" value="1"/>
</dbReference>
<evidence type="ECO:0000256" key="4">
    <source>
        <dbReference type="ARBA" id="ARBA00022917"/>
    </source>
</evidence>
<evidence type="ECO:0000313" key="8">
    <source>
        <dbReference type="Proteomes" id="UP000230779"/>
    </source>
</evidence>
<dbReference type="GO" id="GO:0043023">
    <property type="term" value="F:ribosomal large subunit binding"/>
    <property type="evidence" value="ECO:0007669"/>
    <property type="project" value="TreeGrafter"/>
</dbReference>
<dbReference type="Gene3D" id="3.30.1360.40">
    <property type="match status" value="1"/>
</dbReference>
<evidence type="ECO:0000256" key="1">
    <source>
        <dbReference type="ARBA" id="ARBA00004496"/>
    </source>
</evidence>
<dbReference type="HAMAP" id="MF_00040">
    <property type="entry name" value="RRF"/>
    <property type="match status" value="1"/>
</dbReference>
<dbReference type="GO" id="GO:0005737">
    <property type="term" value="C:cytoplasm"/>
    <property type="evidence" value="ECO:0007669"/>
    <property type="project" value="UniProtKB-SubCell"/>
</dbReference>
<evidence type="ECO:0000256" key="3">
    <source>
        <dbReference type="ARBA" id="ARBA00022490"/>
    </source>
</evidence>
<dbReference type="CDD" id="cd00520">
    <property type="entry name" value="RRF"/>
    <property type="match status" value="1"/>
</dbReference>
<evidence type="ECO:0000313" key="7">
    <source>
        <dbReference type="EMBL" id="PIY95513.1"/>
    </source>
</evidence>
<dbReference type="Gene3D" id="1.10.132.20">
    <property type="entry name" value="Ribosome-recycling factor"/>
    <property type="match status" value="1"/>
</dbReference>
<keyword evidence="4 5" id="KW-0648">Protein biosynthesis</keyword>
<proteinExistence type="inferred from homology"/>
<evidence type="ECO:0000259" key="6">
    <source>
        <dbReference type="Pfam" id="PF01765"/>
    </source>
</evidence>
<reference evidence="7 8" key="1">
    <citation type="submission" date="2017-09" db="EMBL/GenBank/DDBJ databases">
        <title>Depth-based differentiation of microbial function through sediment-hosted aquifers and enrichment of novel symbionts in the deep terrestrial subsurface.</title>
        <authorList>
            <person name="Probst A.J."/>
            <person name="Ladd B."/>
            <person name="Jarett J.K."/>
            <person name="Geller-Mcgrath D.E."/>
            <person name="Sieber C.M."/>
            <person name="Emerson J.B."/>
            <person name="Anantharaman K."/>
            <person name="Thomas B.C."/>
            <person name="Malmstrom R."/>
            <person name="Stieglmeier M."/>
            <person name="Klingl A."/>
            <person name="Woyke T."/>
            <person name="Ryan C.M."/>
            <person name="Banfield J.F."/>
        </authorList>
    </citation>
    <scope>NUCLEOTIDE SEQUENCE [LARGE SCALE GENOMIC DNA]</scope>
    <source>
        <strain evidence="7">CG_4_10_14_0_8_um_filter_42_10</strain>
    </source>
</reference>
<evidence type="ECO:0000256" key="2">
    <source>
        <dbReference type="ARBA" id="ARBA00005912"/>
    </source>
</evidence>
<accession>A0A2M7RFI2</accession>
<comment type="caution">
    <text evidence="7">The sequence shown here is derived from an EMBL/GenBank/DDBJ whole genome shotgun (WGS) entry which is preliminary data.</text>
</comment>
<dbReference type="GO" id="GO:0006415">
    <property type="term" value="P:translational termination"/>
    <property type="evidence" value="ECO:0007669"/>
    <property type="project" value="UniProtKB-UniRule"/>
</dbReference>
<dbReference type="InterPro" id="IPR023584">
    <property type="entry name" value="Ribosome_recyc_fac_dom"/>
</dbReference>
<keyword evidence="3 5" id="KW-0963">Cytoplasm</keyword>
<evidence type="ECO:0000256" key="5">
    <source>
        <dbReference type="HAMAP-Rule" id="MF_00040"/>
    </source>
</evidence>
<dbReference type="Proteomes" id="UP000230779">
    <property type="component" value="Unassembled WGS sequence"/>
</dbReference>
<dbReference type="PANTHER" id="PTHR20982">
    <property type="entry name" value="RIBOSOME RECYCLING FACTOR"/>
    <property type="match status" value="1"/>
</dbReference>